<gene>
    <name evidence="2" type="ORF">P278_17650</name>
</gene>
<comment type="caution">
    <text evidence="2">The sequence shown here is derived from an EMBL/GenBank/DDBJ whole genome shotgun (WGS) entry which is preliminary data.</text>
</comment>
<name>W2UPW8_9FLAO</name>
<dbReference type="Proteomes" id="UP000018850">
    <property type="component" value="Unassembled WGS sequence"/>
</dbReference>
<proteinExistence type="predicted"/>
<evidence type="ECO:0000313" key="3">
    <source>
        <dbReference type="Proteomes" id="UP000018850"/>
    </source>
</evidence>
<organism evidence="2 3">
    <name type="scientific">Zhouia amylolytica AD3</name>
    <dbReference type="NCBI Taxonomy" id="1286632"/>
    <lineage>
        <taxon>Bacteria</taxon>
        <taxon>Pseudomonadati</taxon>
        <taxon>Bacteroidota</taxon>
        <taxon>Flavobacteriia</taxon>
        <taxon>Flavobacteriales</taxon>
        <taxon>Flavobacteriaceae</taxon>
        <taxon>Zhouia</taxon>
    </lineage>
</organism>
<protein>
    <submittedName>
        <fullName evidence="2">Uncharacterized protein</fullName>
    </submittedName>
</protein>
<feature type="transmembrane region" description="Helical" evidence="1">
    <location>
        <begin position="173"/>
        <end position="191"/>
    </location>
</feature>
<feature type="transmembrane region" description="Helical" evidence="1">
    <location>
        <begin position="47"/>
        <end position="65"/>
    </location>
</feature>
<keyword evidence="1" id="KW-0472">Membrane</keyword>
<keyword evidence="1" id="KW-1133">Transmembrane helix</keyword>
<reference evidence="2 3" key="2">
    <citation type="journal article" date="2016" name="Genome Announc.">
        <title>Draft Genome Sequence of Zhouia amylolytica AD3, Isolated from Tidal Flat Sediment.</title>
        <authorList>
            <person name="Jia B."/>
            <person name="Jin H.M."/>
            <person name="Lee H.J."/>
            <person name="Jeon C.O."/>
        </authorList>
    </citation>
    <scope>NUCLEOTIDE SEQUENCE [LARGE SCALE GENOMIC DNA]</scope>
    <source>
        <strain evidence="2 3">AD3</strain>
    </source>
</reference>
<feature type="transmembrane region" description="Helical" evidence="1">
    <location>
        <begin position="197"/>
        <end position="219"/>
    </location>
</feature>
<feature type="transmembrane region" description="Helical" evidence="1">
    <location>
        <begin position="72"/>
        <end position="90"/>
    </location>
</feature>
<dbReference type="RefSeq" id="WP_038264994.1">
    <property type="nucleotide sequence ID" value="NZ_AYXY01000019.1"/>
</dbReference>
<feature type="transmembrane region" description="Helical" evidence="1">
    <location>
        <begin position="12"/>
        <end position="27"/>
    </location>
</feature>
<keyword evidence="1" id="KW-0812">Transmembrane</keyword>
<evidence type="ECO:0000256" key="1">
    <source>
        <dbReference type="SAM" id="Phobius"/>
    </source>
</evidence>
<dbReference type="eggNOG" id="ENOG50315RN">
    <property type="taxonomic scope" value="Bacteria"/>
</dbReference>
<dbReference type="STRING" id="376730.SAMN04487906_0593"/>
<keyword evidence="3" id="KW-1185">Reference proteome</keyword>
<dbReference type="PATRIC" id="fig|1286632.3.peg.1754"/>
<evidence type="ECO:0000313" key="2">
    <source>
        <dbReference type="EMBL" id="ETN96043.1"/>
    </source>
</evidence>
<accession>W2UPW8</accession>
<feature type="transmembrane region" description="Helical" evidence="1">
    <location>
        <begin position="132"/>
        <end position="153"/>
    </location>
</feature>
<reference evidence="3" key="1">
    <citation type="submission" date="2013-11" db="EMBL/GenBank/DDBJ databases">
        <title>Draft genome sequence from a member of Zhouia, isolated tidal flat.</title>
        <authorList>
            <person name="Jin H."/>
            <person name="Jeon C.O."/>
        </authorList>
    </citation>
    <scope>NUCLEOTIDE SEQUENCE [LARGE SCALE GENOMIC DNA]</scope>
    <source>
        <strain evidence="3">AD3</strain>
    </source>
</reference>
<sequence length="222" mass="25570">MNQLTRTDKIGYLFLIFVFILSLYFGFTNPDYFNNNFAVEDGAVEYGTAFMLLSISILCLYRLFLLGGSKPALWKIGVLFFAILFFFGAGEEVSWGQRIFGIESSDFFLENNAQKETNLHNLVVSGKKVNKIVFSQLLMLAMVTYLLIVPFIYRKKEWVKNITKKFAVPVVKWHHTIAFISSTILVTLIPASRKWEVYELAFGVIFLLIFLNPLNNILFKRS</sequence>
<dbReference type="AlphaFoldDB" id="W2UPW8"/>
<dbReference type="EMBL" id="AYXY01000019">
    <property type="protein sequence ID" value="ETN96043.1"/>
    <property type="molecule type" value="Genomic_DNA"/>
</dbReference>